<reference evidence="1 2" key="1">
    <citation type="submission" date="2017-10" db="EMBL/GenBank/DDBJ databases">
        <title>Genomics of the genus Arcobacter.</title>
        <authorList>
            <person name="Perez-Cataluna A."/>
            <person name="Figueras M.J."/>
        </authorList>
    </citation>
    <scope>NUCLEOTIDE SEQUENCE [LARGE SCALE GENOMIC DNA]</scope>
    <source>
        <strain evidence="1 2">F26</strain>
    </source>
</reference>
<accession>A0A4Q0ZH34</accession>
<gene>
    <name evidence="1" type="ORF">CRU90_02365</name>
</gene>
<name>A0A4Q0ZH34_9BACT</name>
<dbReference type="RefSeq" id="WP_128985666.1">
    <property type="nucleotide sequence ID" value="NZ_PDJZ01000002.1"/>
</dbReference>
<protein>
    <recommendedName>
        <fullName evidence="3">SapC family protein</fullName>
    </recommendedName>
</protein>
<dbReference type="Proteomes" id="UP000290870">
    <property type="component" value="Unassembled WGS sequence"/>
</dbReference>
<dbReference type="Pfam" id="PF07277">
    <property type="entry name" value="SapC"/>
    <property type="match status" value="1"/>
</dbReference>
<dbReference type="OrthoDB" id="9806524at2"/>
<organism evidence="1 2">
    <name type="scientific">Arcobacter cloacae</name>
    <dbReference type="NCBI Taxonomy" id="1054034"/>
    <lineage>
        <taxon>Bacteria</taxon>
        <taxon>Pseudomonadati</taxon>
        <taxon>Campylobacterota</taxon>
        <taxon>Epsilonproteobacteria</taxon>
        <taxon>Campylobacterales</taxon>
        <taxon>Arcobacteraceae</taxon>
        <taxon>Arcobacter</taxon>
    </lineage>
</organism>
<proteinExistence type="predicted"/>
<sequence>MYKNLEIVNKIAHKENSIKEVKDFSYAKNLTSTPITVTEFFEACKNYPILFAKDKNNDWFASVMLGFKEKENIFVDNKGNWDKLHYVPAFVRRYPFVFVEQNEQQQLLLGVEKEFLSIDKKDEKRKLFDDKDENTEFLNNVLNFLNQYQNDSIATKEFIKQLDEWELLEEKVATIINEKKEQFNINGFYIVNEEKLKHLSKKKKEEICNKNATALITAHLISLSNIQKLGIK</sequence>
<dbReference type="EMBL" id="PDJZ01000002">
    <property type="protein sequence ID" value="RXJ85442.1"/>
    <property type="molecule type" value="Genomic_DNA"/>
</dbReference>
<evidence type="ECO:0008006" key="3">
    <source>
        <dbReference type="Google" id="ProtNLM"/>
    </source>
</evidence>
<evidence type="ECO:0000313" key="2">
    <source>
        <dbReference type="Proteomes" id="UP000290870"/>
    </source>
</evidence>
<comment type="caution">
    <text evidence="1">The sequence shown here is derived from an EMBL/GenBank/DDBJ whole genome shotgun (WGS) entry which is preliminary data.</text>
</comment>
<evidence type="ECO:0000313" key="1">
    <source>
        <dbReference type="EMBL" id="RXJ85442.1"/>
    </source>
</evidence>
<dbReference type="InterPro" id="IPR010836">
    <property type="entry name" value="SapC"/>
</dbReference>
<dbReference type="AlphaFoldDB" id="A0A4Q0ZH34"/>